<dbReference type="CDD" id="cd06170">
    <property type="entry name" value="LuxR_C_like"/>
    <property type="match status" value="1"/>
</dbReference>
<dbReference type="InterPro" id="IPR059106">
    <property type="entry name" value="WHD_MalT"/>
</dbReference>
<dbReference type="InterPro" id="IPR027417">
    <property type="entry name" value="P-loop_NTPase"/>
</dbReference>
<dbReference type="AlphaFoldDB" id="A0A1Y0IA72"/>
<dbReference type="RefSeq" id="WP_087462264.1">
    <property type="nucleotide sequence ID" value="NZ_CP021425.1"/>
</dbReference>
<reference evidence="5 6" key="1">
    <citation type="submission" date="2017-05" db="EMBL/GenBank/DDBJ databases">
        <title>Genomic insights into alkan degradation activity of Oleiphilus messinensis.</title>
        <authorList>
            <person name="Kozyavkin S.A."/>
            <person name="Slesarev A.I."/>
            <person name="Golyshin P.N."/>
            <person name="Korzhenkov A."/>
            <person name="Golyshina O.N."/>
            <person name="Toshchakov S.V."/>
        </authorList>
    </citation>
    <scope>NUCLEOTIDE SEQUENCE [LARGE SCALE GENOMIC DNA]</scope>
    <source>
        <strain evidence="5 6">ME102</strain>
    </source>
</reference>
<dbReference type="InterPro" id="IPR049945">
    <property type="entry name" value="AAA_22"/>
</dbReference>
<dbReference type="Pfam" id="PF17874">
    <property type="entry name" value="TPR_MalT"/>
    <property type="match status" value="1"/>
</dbReference>
<name>A0A1Y0IA72_9GAMM</name>
<dbReference type="Pfam" id="PF13401">
    <property type="entry name" value="AAA_22"/>
    <property type="match status" value="1"/>
</dbReference>
<dbReference type="GO" id="GO:0016887">
    <property type="term" value="F:ATP hydrolysis activity"/>
    <property type="evidence" value="ECO:0007669"/>
    <property type="project" value="InterPro"/>
</dbReference>
<dbReference type="GO" id="GO:0006355">
    <property type="term" value="P:regulation of DNA-templated transcription"/>
    <property type="evidence" value="ECO:0007669"/>
    <property type="project" value="InterPro"/>
</dbReference>
<dbReference type="EMBL" id="CP021425">
    <property type="protein sequence ID" value="ARU57361.1"/>
    <property type="molecule type" value="Genomic_DNA"/>
</dbReference>
<evidence type="ECO:0000256" key="2">
    <source>
        <dbReference type="ARBA" id="ARBA00023125"/>
    </source>
</evidence>
<evidence type="ECO:0000256" key="3">
    <source>
        <dbReference type="ARBA" id="ARBA00023163"/>
    </source>
</evidence>
<keyword evidence="2" id="KW-0238">DNA-binding</keyword>
<dbReference type="InterPro" id="IPR000792">
    <property type="entry name" value="Tscrpt_reg_LuxR_C"/>
</dbReference>
<dbReference type="SUPFAM" id="SSF52540">
    <property type="entry name" value="P-loop containing nucleoside triphosphate hydrolases"/>
    <property type="match status" value="1"/>
</dbReference>
<proteinExistence type="predicted"/>
<dbReference type="SMART" id="SM00421">
    <property type="entry name" value="HTH_LUXR"/>
    <property type="match status" value="1"/>
</dbReference>
<evidence type="ECO:0000259" key="4">
    <source>
        <dbReference type="PROSITE" id="PS50043"/>
    </source>
</evidence>
<dbReference type="KEGG" id="ome:OLMES_3321"/>
<protein>
    <submittedName>
        <fullName evidence="5">Regulatory protein, LuxR</fullName>
    </submittedName>
</protein>
<dbReference type="Proteomes" id="UP000196027">
    <property type="component" value="Chromosome"/>
</dbReference>
<dbReference type="Gene3D" id="1.10.10.10">
    <property type="entry name" value="Winged helix-like DNA-binding domain superfamily/Winged helix DNA-binding domain"/>
    <property type="match status" value="1"/>
</dbReference>
<keyword evidence="6" id="KW-1185">Reference proteome</keyword>
<dbReference type="SUPFAM" id="SSF48452">
    <property type="entry name" value="TPR-like"/>
    <property type="match status" value="1"/>
</dbReference>
<dbReference type="Pfam" id="PF25873">
    <property type="entry name" value="WHD_MalT"/>
    <property type="match status" value="1"/>
</dbReference>
<gene>
    <name evidence="5" type="ORF">OLMES_3321</name>
</gene>
<dbReference type="InterPro" id="IPR041617">
    <property type="entry name" value="TPR_MalT"/>
</dbReference>
<dbReference type="InterPro" id="IPR016032">
    <property type="entry name" value="Sig_transdc_resp-reg_C-effctor"/>
</dbReference>
<dbReference type="SUPFAM" id="SSF46894">
    <property type="entry name" value="C-terminal effector domain of the bipartite response regulators"/>
    <property type="match status" value="1"/>
</dbReference>
<organism evidence="5 6">
    <name type="scientific">Oleiphilus messinensis</name>
    <dbReference type="NCBI Taxonomy" id="141451"/>
    <lineage>
        <taxon>Bacteria</taxon>
        <taxon>Pseudomonadati</taxon>
        <taxon>Pseudomonadota</taxon>
        <taxon>Gammaproteobacteria</taxon>
        <taxon>Oceanospirillales</taxon>
        <taxon>Oleiphilaceae</taxon>
        <taxon>Oleiphilus</taxon>
    </lineage>
</organism>
<dbReference type="GO" id="GO:0003677">
    <property type="term" value="F:DNA binding"/>
    <property type="evidence" value="ECO:0007669"/>
    <property type="project" value="UniProtKB-KW"/>
</dbReference>
<dbReference type="InterPro" id="IPR036388">
    <property type="entry name" value="WH-like_DNA-bd_sf"/>
</dbReference>
<keyword evidence="1" id="KW-0805">Transcription regulation</keyword>
<feature type="domain" description="HTH luxR-type" evidence="4">
    <location>
        <begin position="866"/>
        <end position="931"/>
    </location>
</feature>
<dbReference type="InterPro" id="IPR011990">
    <property type="entry name" value="TPR-like_helical_dom_sf"/>
</dbReference>
<evidence type="ECO:0000313" key="6">
    <source>
        <dbReference type="Proteomes" id="UP000196027"/>
    </source>
</evidence>
<dbReference type="PANTHER" id="PTHR44688">
    <property type="entry name" value="DNA-BINDING TRANSCRIPTIONAL ACTIVATOR DEVR_DOSR"/>
    <property type="match status" value="1"/>
</dbReference>
<dbReference type="OrthoDB" id="1123107at2"/>
<evidence type="ECO:0000313" key="5">
    <source>
        <dbReference type="EMBL" id="ARU57361.1"/>
    </source>
</evidence>
<sequence length="936" mass="106609">MLLQTKFFAPASNPKTIVRSRLLDELANSAGKKISLVIAPAGYGKTTLVSQWVHHVDNPFTWLSLDGSDNEPRRFWQYIIGAFQRIYDNVGHEANKLLNQADFECFEGAITSLVNDLSLIEEPNLPVYLVLDDFHHIQDFDILRNLVYFVDYLPPTVQLILTSRTEPVLPLSRWRVRNYLVEIYATDLAFSDEECLRFFNEYMAKNISLDEAQKIRAKTEGWVAAMQLAAISKDNAASQRLSTQAALYSGSDKLINEYVLTEILDQQPDNLKSFLLQSSCLLRLNGEFCDAVLDQDNSQEVLEDLEQSNLFIIPLDTSHQWYRYHDLFRESLYHRLKLESPDNVTTLQRKAITWLLEHDQIHESIDQLIQLQDWDWLKTVLTNHGNTLIHDGYHLPMLDWIALLSPREVETTPRLQILKIWSLFFSNRIENIPPLLENLEDLLDRRVADSAPDAEDALAINSEISLIRSYLARTKSDLKSVNDLTRRVLEDIDNSNMPLKSVTYYGIGIDAFNKGDFNDAINALRSSIQYGKFERKPSGVISSTGLLSWILLHMGELKSAVEEFNQTQEWLDSYLSDPSQPKMISCWQNGALCEIYKEKNELTIAQSYLAPLLGHLEVGTEPSQHIIIQYIRAQLFIASGEYGQALECLEDASELYASKKEAIMFEPPYLEGVKIKCFLALNQKQAIEQWLSTQSDNADFRSQVTRELNLLAQARAHNFLGDHQAALHKLDLFIDETREHGHNRHLIESLINRSVAHYLAHLEQGEDLALSVRDMTHAMTLASRHQILRVFVDEPLEQVWQIVNQCDSIIVPYSFRKQLMECFTSMRSHAETVTPDTENSPAVSDTSAHAVKAAETISHGLNRKDQAELIEPLSARELEVLFLINDGLANKQIAAKLSLAPATVKAHIRNLYGKMAVKSRTEALAKARQLALLEQN</sequence>
<dbReference type="PANTHER" id="PTHR44688:SF16">
    <property type="entry name" value="DNA-BINDING TRANSCRIPTIONAL ACTIVATOR DEVR_DOSR"/>
    <property type="match status" value="1"/>
</dbReference>
<evidence type="ECO:0000256" key="1">
    <source>
        <dbReference type="ARBA" id="ARBA00023015"/>
    </source>
</evidence>
<dbReference type="PROSITE" id="PS00622">
    <property type="entry name" value="HTH_LUXR_1"/>
    <property type="match status" value="1"/>
</dbReference>
<keyword evidence="3" id="KW-0804">Transcription</keyword>
<accession>A0A1Y0IA72</accession>
<dbReference type="Pfam" id="PF00196">
    <property type="entry name" value="GerE"/>
    <property type="match status" value="1"/>
</dbReference>
<dbReference type="PRINTS" id="PR00038">
    <property type="entry name" value="HTHLUXR"/>
</dbReference>
<dbReference type="Gene3D" id="3.40.50.300">
    <property type="entry name" value="P-loop containing nucleotide triphosphate hydrolases"/>
    <property type="match status" value="1"/>
</dbReference>
<dbReference type="Gene3D" id="1.25.40.10">
    <property type="entry name" value="Tetratricopeptide repeat domain"/>
    <property type="match status" value="1"/>
</dbReference>
<dbReference type="PROSITE" id="PS50043">
    <property type="entry name" value="HTH_LUXR_2"/>
    <property type="match status" value="1"/>
</dbReference>